<proteinExistence type="predicted"/>
<comment type="caution">
    <text evidence="1">The sequence shown here is derived from an EMBL/GenBank/DDBJ whole genome shotgun (WGS) entry which is preliminary data.</text>
</comment>
<organism evidence="1 2">
    <name type="scientific">Pontibacter anaerobius</name>
    <dbReference type="NCBI Taxonomy" id="2993940"/>
    <lineage>
        <taxon>Bacteria</taxon>
        <taxon>Pseudomonadati</taxon>
        <taxon>Bacteroidota</taxon>
        <taxon>Cytophagia</taxon>
        <taxon>Cytophagales</taxon>
        <taxon>Hymenobacteraceae</taxon>
        <taxon>Pontibacter</taxon>
    </lineage>
</organism>
<dbReference type="RefSeq" id="WP_266050518.1">
    <property type="nucleotide sequence ID" value="NZ_JAPFQO010000001.1"/>
</dbReference>
<evidence type="ECO:0000313" key="2">
    <source>
        <dbReference type="Proteomes" id="UP001207228"/>
    </source>
</evidence>
<evidence type="ECO:0000313" key="1">
    <source>
        <dbReference type="EMBL" id="MCX2738447.1"/>
    </source>
</evidence>
<keyword evidence="2" id="KW-1185">Reference proteome</keyword>
<sequence>MKKTLVILFILYSYLSYGQTYSSIISDSDIEQFVQWEILTTPKYSEDRKWGKKKLYYKPESWKKAMVHISGPMGDTLSFEIKFYRFLSKDTVFTKEDVAFLSQQYEAEKQNVWETKFEGANLVKSSGRNVHEFTIPLFSIDKSKVMFWKYFYCGSLCAHACVFIYEKVDENNWKLVSKYGCWIS</sequence>
<gene>
    <name evidence="1" type="ORF">OO017_00675</name>
</gene>
<reference evidence="1 2" key="1">
    <citation type="submission" date="2022-11" db="EMBL/GenBank/DDBJ databases">
        <title>The characterization of three novel Bacteroidetes species and genomic analysis of their roles in tidal elemental geochemical cycles.</title>
        <authorList>
            <person name="Ma K.-J."/>
        </authorList>
    </citation>
    <scope>NUCLEOTIDE SEQUENCE [LARGE SCALE GENOMIC DNA]</scope>
    <source>
        <strain evidence="1 2">M82</strain>
    </source>
</reference>
<dbReference type="EMBL" id="JAPFQO010000001">
    <property type="protein sequence ID" value="MCX2738447.1"/>
    <property type="molecule type" value="Genomic_DNA"/>
</dbReference>
<protein>
    <submittedName>
        <fullName evidence="1">Uncharacterized protein</fullName>
    </submittedName>
</protein>
<accession>A0ABT3RAB8</accession>
<name>A0ABT3RAB8_9BACT</name>
<dbReference type="Proteomes" id="UP001207228">
    <property type="component" value="Unassembled WGS sequence"/>
</dbReference>